<keyword evidence="8" id="KW-1185">Reference proteome</keyword>
<keyword evidence="1" id="KW-0540">Nuclease</keyword>
<comment type="similarity">
    <text evidence="6">Belongs to the Vsr family.</text>
</comment>
<dbReference type="Pfam" id="PF03852">
    <property type="entry name" value="Vsr"/>
    <property type="match status" value="1"/>
</dbReference>
<evidence type="ECO:0000256" key="2">
    <source>
        <dbReference type="ARBA" id="ARBA00022759"/>
    </source>
</evidence>
<dbReference type="GO" id="GO:0016787">
    <property type="term" value="F:hydrolase activity"/>
    <property type="evidence" value="ECO:0007669"/>
    <property type="project" value="UniProtKB-KW"/>
</dbReference>
<evidence type="ECO:0000256" key="3">
    <source>
        <dbReference type="ARBA" id="ARBA00022763"/>
    </source>
</evidence>
<reference evidence="8" key="1">
    <citation type="submission" date="2017-02" db="EMBL/GenBank/DDBJ databases">
        <authorList>
            <person name="Rodrigo-Torres L."/>
            <person name="Arahal R.D."/>
            <person name="Lucena T."/>
        </authorList>
    </citation>
    <scope>NUCLEOTIDE SEQUENCE [LARGE SCALE GENOMIC DNA]</scope>
    <source>
        <strain evidence="8">CECT 7878</strain>
    </source>
</reference>
<keyword evidence="5" id="KW-0234">DNA repair</keyword>
<name>A0A1R4LTX5_VIBR1</name>
<accession>A0A1R4LTX5</accession>
<dbReference type="EMBL" id="FULE01000078">
    <property type="protein sequence ID" value="SJN60042.1"/>
    <property type="molecule type" value="Genomic_DNA"/>
</dbReference>
<organism evidence="7 8">
    <name type="scientific">Vibrio ruber (strain DSM 16370 / JCM 11486 / BCRC 17186 / CECT 7878 / LMG 23124 / VR1)</name>
    <dbReference type="NCBI Taxonomy" id="1123498"/>
    <lineage>
        <taxon>Bacteria</taxon>
        <taxon>Pseudomonadati</taxon>
        <taxon>Pseudomonadota</taxon>
        <taxon>Gammaproteobacteria</taxon>
        <taxon>Vibrionales</taxon>
        <taxon>Vibrionaceae</taxon>
        <taxon>Vibrio</taxon>
    </lineage>
</organism>
<evidence type="ECO:0000256" key="6">
    <source>
        <dbReference type="ARBA" id="ARBA00029466"/>
    </source>
</evidence>
<dbReference type="SUPFAM" id="SSF52980">
    <property type="entry name" value="Restriction endonuclease-like"/>
    <property type="match status" value="1"/>
</dbReference>
<proteinExistence type="inferred from homology"/>
<dbReference type="STRING" id="1123498.VR7878_03943"/>
<dbReference type="AlphaFoldDB" id="A0A1R4LTX5"/>
<keyword evidence="4 7" id="KW-0378">Hydrolase</keyword>
<keyword evidence="2" id="KW-0255">Endonuclease</keyword>
<dbReference type="GO" id="GO:0006298">
    <property type="term" value="P:mismatch repair"/>
    <property type="evidence" value="ECO:0007669"/>
    <property type="project" value="InterPro"/>
</dbReference>
<dbReference type="RefSeq" id="WP_077337758.1">
    <property type="nucleotide sequence ID" value="NZ_FULE01000078.1"/>
</dbReference>
<evidence type="ECO:0000313" key="7">
    <source>
        <dbReference type="EMBL" id="SJN60042.1"/>
    </source>
</evidence>
<dbReference type="GO" id="GO:0004519">
    <property type="term" value="F:endonuclease activity"/>
    <property type="evidence" value="ECO:0007669"/>
    <property type="project" value="UniProtKB-KW"/>
</dbReference>
<dbReference type="EC" id="3.1.-.-" evidence="7"/>
<dbReference type="Gene3D" id="3.40.960.10">
    <property type="entry name" value="VSR Endonuclease"/>
    <property type="match status" value="1"/>
</dbReference>
<dbReference type="InterPro" id="IPR004603">
    <property type="entry name" value="DNA_mismatch_endonuc_vsr"/>
</dbReference>
<evidence type="ECO:0000256" key="1">
    <source>
        <dbReference type="ARBA" id="ARBA00022722"/>
    </source>
</evidence>
<evidence type="ECO:0000256" key="5">
    <source>
        <dbReference type="ARBA" id="ARBA00023204"/>
    </source>
</evidence>
<sequence>MKSETDDQRSKIMASVKSKGTDIELVVRKFLFGHGFRYRLNDKKLPGSPDIVLKKYKTVIFVHGCF</sequence>
<evidence type="ECO:0000256" key="4">
    <source>
        <dbReference type="ARBA" id="ARBA00022801"/>
    </source>
</evidence>
<keyword evidence="3" id="KW-0227">DNA damage</keyword>
<gene>
    <name evidence="7" type="primary">vsr</name>
    <name evidence="7" type="ORF">VR7878_03943</name>
</gene>
<protein>
    <submittedName>
        <fullName evidence="7">Very short patch repair protein</fullName>
        <ecNumber evidence="7">3.1.-.-</ecNumber>
    </submittedName>
</protein>
<dbReference type="Proteomes" id="UP000188276">
    <property type="component" value="Unassembled WGS sequence"/>
</dbReference>
<evidence type="ECO:0000313" key="8">
    <source>
        <dbReference type="Proteomes" id="UP000188276"/>
    </source>
</evidence>
<dbReference type="InterPro" id="IPR011335">
    <property type="entry name" value="Restrct_endonuc-II-like"/>
</dbReference>